<proteinExistence type="predicted"/>
<evidence type="ECO:0000256" key="1">
    <source>
        <dbReference type="PROSITE-ProRule" id="PRU00169"/>
    </source>
</evidence>
<name>A0A117M0S7_9BACT</name>
<comment type="caution">
    <text evidence="1">Lacks conserved residue(s) required for the propagation of feature annotation.</text>
</comment>
<dbReference type="Pfam" id="PF01326">
    <property type="entry name" value="PPDK_N"/>
    <property type="match status" value="1"/>
</dbReference>
<dbReference type="InterPro" id="IPR002192">
    <property type="entry name" value="PPDK_AMP/ATP-bd"/>
</dbReference>
<protein>
    <recommendedName>
        <fullName evidence="2">Response regulatory domain-containing protein</fullName>
    </recommendedName>
</protein>
<dbReference type="GO" id="GO:0016301">
    <property type="term" value="F:kinase activity"/>
    <property type="evidence" value="ECO:0007669"/>
    <property type="project" value="InterPro"/>
</dbReference>
<dbReference type="PROSITE" id="PS50110">
    <property type="entry name" value="RESPONSE_REGULATORY"/>
    <property type="match status" value="1"/>
</dbReference>
<dbReference type="Gene3D" id="3.40.50.2300">
    <property type="match status" value="1"/>
</dbReference>
<dbReference type="PANTHER" id="PTHR43615:SF1">
    <property type="entry name" value="PPDK_N DOMAIN-CONTAINING PROTEIN"/>
    <property type="match status" value="1"/>
</dbReference>
<evidence type="ECO:0000259" key="2">
    <source>
        <dbReference type="PROSITE" id="PS50110"/>
    </source>
</evidence>
<dbReference type="Proteomes" id="UP000053860">
    <property type="component" value="Unassembled WGS sequence"/>
</dbReference>
<dbReference type="SUPFAM" id="SSF56059">
    <property type="entry name" value="Glutathione synthetase ATP-binding domain-like"/>
    <property type="match status" value="1"/>
</dbReference>
<accession>A0A117M0S7</accession>
<dbReference type="Gene3D" id="3.30.1490.20">
    <property type="entry name" value="ATP-grasp fold, A domain"/>
    <property type="match status" value="1"/>
</dbReference>
<dbReference type="STRING" id="1123008.GCA_000380985_00966"/>
<dbReference type="InterPro" id="IPR001789">
    <property type="entry name" value="Sig_transdc_resp-reg_receiver"/>
</dbReference>
<dbReference type="GO" id="GO:0000160">
    <property type="term" value="P:phosphorelay signal transduction system"/>
    <property type="evidence" value="ECO:0007669"/>
    <property type="project" value="InterPro"/>
</dbReference>
<dbReference type="InterPro" id="IPR013815">
    <property type="entry name" value="ATP_grasp_subdomain_1"/>
</dbReference>
<feature type="domain" description="Response regulatory" evidence="2">
    <location>
        <begin position="82"/>
        <end position="202"/>
    </location>
</feature>
<comment type="caution">
    <text evidence="3">The sequence shown here is derived from an EMBL/GenBank/DDBJ whole genome shotgun (WGS) entry which is preliminary data.</text>
</comment>
<dbReference type="GO" id="GO:0005524">
    <property type="term" value="F:ATP binding"/>
    <property type="evidence" value="ECO:0007669"/>
    <property type="project" value="InterPro"/>
</dbReference>
<gene>
    <name evidence="3" type="ORF">XD92_0551</name>
</gene>
<evidence type="ECO:0000313" key="3">
    <source>
        <dbReference type="EMBL" id="KUK78067.1"/>
    </source>
</evidence>
<dbReference type="SUPFAM" id="SSF52172">
    <property type="entry name" value="CheY-like"/>
    <property type="match status" value="1"/>
</dbReference>
<dbReference type="PANTHER" id="PTHR43615">
    <property type="entry name" value="PHOSPHOENOLPYRUVATE SYNTHASE-RELATED"/>
    <property type="match status" value="1"/>
</dbReference>
<dbReference type="InterPro" id="IPR051549">
    <property type="entry name" value="PEP_Utilizing_Enz"/>
</dbReference>
<organism evidence="3 4">
    <name type="scientific">Proteiniphilum acetatigenes</name>
    <dbReference type="NCBI Taxonomy" id="294710"/>
    <lineage>
        <taxon>Bacteria</taxon>
        <taxon>Pseudomonadati</taxon>
        <taxon>Bacteroidota</taxon>
        <taxon>Bacteroidia</taxon>
        <taxon>Bacteroidales</taxon>
        <taxon>Dysgonomonadaceae</taxon>
        <taxon>Proteiniphilum</taxon>
    </lineage>
</organism>
<reference evidence="4" key="1">
    <citation type="journal article" date="2015" name="MBio">
        <title>Genome-Resolved Metagenomic Analysis Reveals Roles for Candidate Phyla and Other Microbial Community Members in Biogeochemical Transformations in Oil Reservoirs.</title>
        <authorList>
            <person name="Hu P."/>
            <person name="Tom L."/>
            <person name="Singh A."/>
            <person name="Thomas B.C."/>
            <person name="Baker B.J."/>
            <person name="Piceno Y.M."/>
            <person name="Andersen G.L."/>
            <person name="Banfield J.F."/>
        </authorList>
    </citation>
    <scope>NUCLEOTIDE SEQUENCE [LARGE SCALE GENOMIC DNA]</scope>
</reference>
<dbReference type="EMBL" id="LGGN01000077">
    <property type="protein sequence ID" value="KUK78067.1"/>
    <property type="molecule type" value="Genomic_DNA"/>
</dbReference>
<dbReference type="PATRIC" id="fig|294710.3.peg.825"/>
<dbReference type="InterPro" id="IPR011006">
    <property type="entry name" value="CheY-like_superfamily"/>
</dbReference>
<sequence length="1041" mass="119686">MGEMSPLLSESQTNIRKNSYVCIPVGRKESAAGNHRTYMKLKTPKSVIKSHDINQLRFRDTPFVKLMNKRIYNILMVASRYDMFMLEDDGRVEEQIFNEYVSLNLRYPPRFTQVSSNREALSELKQNHYELVICMPNMDNGDAFQLAIQIKERYPNMQVVLLTPFSKAVTRSLSREDLSGIDYVFSWLGDTDLLLAIIKVVEDRMNVEHDVKTVGVQTILLVEDSVRFYSSELPLLYKFVLSESKEFSKEALNDHLRMLRMRGRPKILLARNYEEAVYYYKKYGDNMLGVICDMSFTIEGEKDQLAGKRLGEWIRTKDTYIPIIYTSSESENRKHIEGISNVFIDKNSKTFPQDLRHAIKENLGFGDFIIIDPHTKEEIFRIRNLKELQMNIRNIPDDALYYHLSHNHFSRFFYSRAMFPVAELLKKIDVSEYASMHDARELIYATIVQYRRMKNTGVVAVFEKDRFDQYSNFARIGEGSLGGKGRGLAFIGYMVKTHLELNNNPSFPVTTPKTVVLCTDLFDEFMEANNLYPVALSDREDEEILKHFLAAKLPKRLVSDFLVFFDAIDSPIAIRSSSLLEDSQYQPFAGIYATYMIPYVNDKYEMVRLLSNAIKAVYASVFYRDSKSYMAATHNLIDQEKMAIVLQEVVGSQYGTQFYPAISGVARSINYYPIGDERTEDGIVNMAFGLGKYIVDGNMGLRFSPLHASHILQLSSLDLALRDTQTQYYALDLNSVSKDFTIDDGFNLLKLRLKEAEKEGPLRYVASTYDPQDQIIRDGYYEGGRKIISFANILQHDMFPLKEILDKLLKVGQREMGRPVEIEFAVDIRDNRFASFYVLQIRPIVDSREVVHENLEKIDPRQTILYSRNALGNGITSDVQDLIYVKSDVFNASNNPLIASEIEQINRAFLDAGRNYVLVGPGRWGSSDPWLGIPVKWPHISQARVIVESGMENYRIEPSQGTHFFQNLTSFGVGYFTVNPFLENDGFFDETYLNALPAVQETPYIRHVRFERPICIKINGKKRIGVVMKPQEEGEPSIKDG</sequence>
<dbReference type="AlphaFoldDB" id="A0A117M0S7"/>
<evidence type="ECO:0000313" key="4">
    <source>
        <dbReference type="Proteomes" id="UP000053860"/>
    </source>
</evidence>